<dbReference type="InterPro" id="IPR011701">
    <property type="entry name" value="MFS"/>
</dbReference>
<evidence type="ECO:0000256" key="3">
    <source>
        <dbReference type="ARBA" id="ARBA00022692"/>
    </source>
</evidence>
<evidence type="ECO:0000259" key="7">
    <source>
        <dbReference type="PROSITE" id="PS50850"/>
    </source>
</evidence>
<dbReference type="InterPro" id="IPR020846">
    <property type="entry name" value="MFS_dom"/>
</dbReference>
<accession>A0A1S8JKC8</accession>
<protein>
    <submittedName>
        <fullName evidence="8">MFS transporter</fullName>
    </submittedName>
</protein>
<dbReference type="PROSITE" id="PS00216">
    <property type="entry name" value="SUGAR_TRANSPORT_1"/>
    <property type="match status" value="1"/>
</dbReference>
<evidence type="ECO:0000256" key="2">
    <source>
        <dbReference type="ARBA" id="ARBA00022448"/>
    </source>
</evidence>
<dbReference type="PROSITE" id="PS50850">
    <property type="entry name" value="MFS"/>
    <property type="match status" value="1"/>
</dbReference>
<feature type="transmembrane region" description="Helical" evidence="6">
    <location>
        <begin position="7"/>
        <end position="25"/>
    </location>
</feature>
<keyword evidence="3 6" id="KW-0812">Transmembrane</keyword>
<evidence type="ECO:0000313" key="8">
    <source>
        <dbReference type="EMBL" id="OOL67733.1"/>
    </source>
</evidence>
<dbReference type="SUPFAM" id="SSF103473">
    <property type="entry name" value="MFS general substrate transporter"/>
    <property type="match status" value="1"/>
</dbReference>
<sequence length="73" mass="8182">MINFIVYLIYYLLMVIMAVIAQDTLHASLSQAGFASGIYIIGTLLARLFMGKQLELFGRKFTLRGGAIFYLLS</sequence>
<evidence type="ECO:0000313" key="9">
    <source>
        <dbReference type="Proteomes" id="UP000191171"/>
    </source>
</evidence>
<comment type="caution">
    <text evidence="8">The sequence shown here is derived from an EMBL/GenBank/DDBJ whole genome shotgun (WGS) entry which is preliminary data.</text>
</comment>
<dbReference type="EMBL" id="MVGJ01000864">
    <property type="protein sequence ID" value="OOL67733.1"/>
    <property type="molecule type" value="Genomic_DNA"/>
</dbReference>
<dbReference type="InterPro" id="IPR036259">
    <property type="entry name" value="MFS_trans_sf"/>
</dbReference>
<evidence type="ECO:0000256" key="6">
    <source>
        <dbReference type="SAM" id="Phobius"/>
    </source>
</evidence>
<dbReference type="PANTHER" id="PTHR23531">
    <property type="entry name" value="QUINOLENE RESISTANCE PROTEIN NORA"/>
    <property type="match status" value="1"/>
</dbReference>
<reference evidence="8 9" key="1">
    <citation type="submission" date="2017-02" db="EMBL/GenBank/DDBJ databases">
        <title>Clonality and virulence of isolates of VRE in Hematopoietic Stem Cell Transplanted (HSCT) patients.</title>
        <authorList>
            <person name="Marchi A.P."/>
            <person name="Martins R.C."/>
            <person name="Marie S.K."/>
            <person name="Levin A.S."/>
            <person name="Costa S.F."/>
        </authorList>
    </citation>
    <scope>NUCLEOTIDE SEQUENCE [LARGE SCALE GENOMIC DNA]</scope>
    <source>
        <strain evidence="8 9">LIM1759</strain>
    </source>
</reference>
<evidence type="ECO:0000256" key="1">
    <source>
        <dbReference type="ARBA" id="ARBA00004651"/>
    </source>
</evidence>
<evidence type="ECO:0000256" key="4">
    <source>
        <dbReference type="ARBA" id="ARBA00022989"/>
    </source>
</evidence>
<dbReference type="Pfam" id="PF07690">
    <property type="entry name" value="MFS_1"/>
    <property type="match status" value="1"/>
</dbReference>
<dbReference type="InterPro" id="IPR052714">
    <property type="entry name" value="MFS_Exporter"/>
</dbReference>
<evidence type="ECO:0000256" key="5">
    <source>
        <dbReference type="ARBA" id="ARBA00023136"/>
    </source>
</evidence>
<keyword evidence="2" id="KW-0813">Transport</keyword>
<dbReference type="Proteomes" id="UP000191171">
    <property type="component" value="Unassembled WGS sequence"/>
</dbReference>
<keyword evidence="5 6" id="KW-0472">Membrane</keyword>
<dbReference type="AlphaFoldDB" id="A0A1S8JKC8"/>
<organism evidence="8 9">
    <name type="scientific">Enterococcus faecium</name>
    <name type="common">Streptococcus faecium</name>
    <dbReference type="NCBI Taxonomy" id="1352"/>
    <lineage>
        <taxon>Bacteria</taxon>
        <taxon>Bacillati</taxon>
        <taxon>Bacillota</taxon>
        <taxon>Bacilli</taxon>
        <taxon>Lactobacillales</taxon>
        <taxon>Enterococcaceae</taxon>
        <taxon>Enterococcus</taxon>
    </lineage>
</organism>
<proteinExistence type="predicted"/>
<keyword evidence="4 6" id="KW-1133">Transmembrane helix</keyword>
<comment type="subcellular location">
    <subcellularLocation>
        <location evidence="1">Cell membrane</location>
        <topology evidence="1">Multi-pass membrane protein</topology>
    </subcellularLocation>
</comment>
<dbReference type="Gene3D" id="1.20.1250.20">
    <property type="entry name" value="MFS general substrate transporter like domains"/>
    <property type="match status" value="1"/>
</dbReference>
<feature type="transmembrane region" description="Helical" evidence="6">
    <location>
        <begin position="31"/>
        <end position="50"/>
    </location>
</feature>
<name>A0A1S8JKC8_ENTFC</name>
<dbReference type="GO" id="GO:0005886">
    <property type="term" value="C:plasma membrane"/>
    <property type="evidence" value="ECO:0007669"/>
    <property type="project" value="UniProtKB-SubCell"/>
</dbReference>
<feature type="non-terminal residue" evidence="8">
    <location>
        <position position="73"/>
    </location>
</feature>
<dbReference type="PANTHER" id="PTHR23531:SF1">
    <property type="entry name" value="QUINOLENE RESISTANCE PROTEIN NORA"/>
    <property type="match status" value="1"/>
</dbReference>
<gene>
    <name evidence="8" type="ORF">B1P95_20005</name>
</gene>
<dbReference type="InterPro" id="IPR005829">
    <property type="entry name" value="Sugar_transporter_CS"/>
</dbReference>
<dbReference type="GO" id="GO:0022857">
    <property type="term" value="F:transmembrane transporter activity"/>
    <property type="evidence" value="ECO:0007669"/>
    <property type="project" value="InterPro"/>
</dbReference>
<feature type="domain" description="Major facilitator superfamily (MFS) profile" evidence="7">
    <location>
        <begin position="1"/>
        <end position="73"/>
    </location>
</feature>